<dbReference type="PATRIC" id="fig|573060.9.peg.3895"/>
<dbReference type="Proteomes" id="UP000003856">
    <property type="component" value="Unassembled WGS sequence"/>
</dbReference>
<accession>C5T300</accession>
<organism evidence="1 2">
    <name type="scientific">Acidovorax delafieldii 2AN</name>
    <dbReference type="NCBI Taxonomy" id="573060"/>
    <lineage>
        <taxon>Bacteria</taxon>
        <taxon>Pseudomonadati</taxon>
        <taxon>Pseudomonadota</taxon>
        <taxon>Betaproteobacteria</taxon>
        <taxon>Burkholderiales</taxon>
        <taxon>Comamonadaceae</taxon>
        <taxon>Acidovorax</taxon>
    </lineage>
</organism>
<protein>
    <submittedName>
        <fullName evidence="1">Uncharacterized protein</fullName>
    </submittedName>
</protein>
<keyword evidence="2" id="KW-1185">Reference proteome</keyword>
<comment type="caution">
    <text evidence="1">The sequence shown here is derived from an EMBL/GenBank/DDBJ whole genome shotgun (WGS) entry which is preliminary data.</text>
</comment>
<evidence type="ECO:0000313" key="1">
    <source>
        <dbReference type="EMBL" id="EER61148.1"/>
    </source>
</evidence>
<dbReference type="OrthoDB" id="8913110at2"/>
<gene>
    <name evidence="1" type="ORF">AcdelDRAFT_1280</name>
</gene>
<name>C5T300_ACIDE</name>
<sequence>MVNYRYKPHACEVFGRQCGDHVPGPEVPPGAAPVDAGAPCAQGIKPVASHLRFSRPWPLPLRSRLSELPIRYLPDSQLEQNHASMSRYGSSTKLVFEISQLP</sequence>
<evidence type="ECO:0000313" key="2">
    <source>
        <dbReference type="Proteomes" id="UP000003856"/>
    </source>
</evidence>
<dbReference type="EMBL" id="ACQT01000025">
    <property type="protein sequence ID" value="EER61148.1"/>
    <property type="molecule type" value="Genomic_DNA"/>
</dbReference>
<dbReference type="AlphaFoldDB" id="C5T300"/>
<proteinExistence type="predicted"/>
<reference evidence="1 2" key="1">
    <citation type="submission" date="2009-05" db="EMBL/GenBank/DDBJ databases">
        <title>The draft genome of Acidovorax delafieldii 2AN.</title>
        <authorList>
            <consortium name="US DOE Joint Genome Institute (JGI-PGF)"/>
            <person name="Lucas S."/>
            <person name="Copeland A."/>
            <person name="Lapidus A."/>
            <person name="Glavina del Rio T."/>
            <person name="Tice H."/>
            <person name="Bruce D."/>
            <person name="Goodwin L."/>
            <person name="Pitluck S."/>
            <person name="Larimer F."/>
            <person name="Land M.L."/>
            <person name="Hauser L."/>
            <person name="Shelobolina E.S."/>
            <person name="Picardal F."/>
            <person name="Roden E."/>
            <person name="Emerson D."/>
        </authorList>
    </citation>
    <scope>NUCLEOTIDE SEQUENCE [LARGE SCALE GENOMIC DNA]</scope>
    <source>
        <strain evidence="1 2">2AN</strain>
    </source>
</reference>
<dbReference type="RefSeq" id="WP_005794613.1">
    <property type="nucleotide sequence ID" value="NZ_ACQT01000025.1"/>
</dbReference>